<evidence type="ECO:0000256" key="1">
    <source>
        <dbReference type="ARBA" id="ARBA00021292"/>
    </source>
</evidence>
<feature type="coiled-coil region" evidence="4">
    <location>
        <begin position="48"/>
        <end position="89"/>
    </location>
</feature>
<dbReference type="Pfam" id="PF13524">
    <property type="entry name" value="Glyco_trans_1_2"/>
    <property type="match status" value="1"/>
</dbReference>
<name>A0A4R5U2C6_9MICC</name>
<dbReference type="CDD" id="cd03794">
    <property type="entry name" value="GT4_WbuB-like"/>
    <property type="match status" value="1"/>
</dbReference>
<feature type="domain" description="Glycosyltransferase subfamily 4-like N-terminal" evidence="7">
    <location>
        <begin position="257"/>
        <end position="437"/>
    </location>
</feature>
<dbReference type="GO" id="GO:0016758">
    <property type="term" value="F:hexosyltransferase activity"/>
    <property type="evidence" value="ECO:0007669"/>
    <property type="project" value="TreeGrafter"/>
</dbReference>
<dbReference type="CDD" id="cd03801">
    <property type="entry name" value="GT4_PimA-like"/>
    <property type="match status" value="1"/>
</dbReference>
<keyword evidence="4" id="KW-0175">Coiled coil</keyword>
<comment type="caution">
    <text evidence="8">The sequence shown here is derived from an EMBL/GenBank/DDBJ whole genome shotgun (WGS) entry which is preliminary data.</text>
</comment>
<feature type="domain" description="Spore protein YkvP/CgeB glycosyl transferase-like" evidence="6">
    <location>
        <begin position="866"/>
        <end position="977"/>
    </location>
</feature>
<organism evidence="8 9">
    <name type="scientific">Arthrobacter crusticola</name>
    <dbReference type="NCBI Taxonomy" id="2547960"/>
    <lineage>
        <taxon>Bacteria</taxon>
        <taxon>Bacillati</taxon>
        <taxon>Actinomycetota</taxon>
        <taxon>Actinomycetes</taxon>
        <taxon>Micrococcales</taxon>
        <taxon>Micrococcaceae</taxon>
        <taxon>Arthrobacter</taxon>
    </lineage>
</organism>
<dbReference type="Proteomes" id="UP000295411">
    <property type="component" value="Unassembled WGS sequence"/>
</dbReference>
<dbReference type="RefSeq" id="WP_133402156.1">
    <property type="nucleotide sequence ID" value="NZ_SMTK01000001.1"/>
</dbReference>
<evidence type="ECO:0000259" key="5">
    <source>
        <dbReference type="Pfam" id="PF00534"/>
    </source>
</evidence>
<proteinExistence type="predicted"/>
<evidence type="ECO:0000259" key="6">
    <source>
        <dbReference type="Pfam" id="PF13524"/>
    </source>
</evidence>
<dbReference type="OrthoDB" id="6713581at2"/>
<dbReference type="SUPFAM" id="SSF53756">
    <property type="entry name" value="UDP-Glycosyltransferase/glycogen phosphorylase"/>
    <property type="match status" value="2"/>
</dbReference>
<dbReference type="InterPro" id="IPR050194">
    <property type="entry name" value="Glycosyltransferase_grp1"/>
</dbReference>
<feature type="domain" description="Glycosyl transferase family 1" evidence="5">
    <location>
        <begin position="456"/>
        <end position="624"/>
    </location>
</feature>
<keyword evidence="2" id="KW-0328">Glycosyltransferase</keyword>
<reference evidence="8 9" key="1">
    <citation type="submission" date="2019-03" db="EMBL/GenBank/DDBJ databases">
        <title>Arthrobacter sp. nov., an bacterium isolated from biocrust in Mu Us Desert.</title>
        <authorList>
            <person name="Lixiong L."/>
        </authorList>
    </citation>
    <scope>NUCLEOTIDE SEQUENCE [LARGE SCALE GENOMIC DNA]</scope>
    <source>
        <strain evidence="8 9">SLN-3</strain>
    </source>
</reference>
<dbReference type="InterPro" id="IPR055259">
    <property type="entry name" value="YkvP/CgeB_Glyco_trans-like"/>
</dbReference>
<evidence type="ECO:0000256" key="4">
    <source>
        <dbReference type="SAM" id="Coils"/>
    </source>
</evidence>
<sequence>MTLKYEDERREVPPVDMARRAQFAADIDRFIQEFDTLAKKERTAESKLAAISKEFSASRSRAERLRREADDLRRERDSLKRMLAALRGSWRYRIGTAATAPARTAAEARGALSEYFRSLRPGTELGHPVGGQRALLPHIAQSGVGAQARKKGADERRQDLLALVKADPSKANVLALISHCYFVLGEVLAPASLIADHSGVLVELAPKEIQLLDAVKGQSALLARPVLLPPRQPNAGYQTERGRLMYCAHSVSPYNSNGYSTRTAGLIGGLKNAGANLVVAARPGYPWDVKTDKPPSSPRSYEETLDGVPHFFTAGPTWTQSRLDQYVQEAADQYVQLATRNRVERIHAASNHVTALPALIAARRLGLPFTYEVRGLWEITESSTKPRWEHSERFKLAKTLETLVASEADAVLAITRQVKEELVRRGVRPELITILPNAVDTDEFTEMPPHATTLAELGLAPGRTVIGYAGSLVEYEGLETLLSAVRLLQDRGTRTSTVIVGDGPALPQLKATADRLGIADAVVFTGRVPAADVPRYVSVFDIMPCPRLPLPVTEMVPPLKPLEAMAAAKAVVLSDLPPLRDLAGTDGERARLFEAGNPEQLADVLEELANDPDQRRVLGRRARLWALRERTWDKVGSSAFASVTQVRIDPLVDGAELKHLTLGVIADEFTRTGLVPDINLLALEPAQWKEQLESTPIDALFVESAWEGNNGLWKGKVGYYDDESFADLSALVSHCRKLSIPTIFWNKEDPVHTNRFLRTAQEFDHVFTSDDGSIPAYLKSAGPFLKSVASLPFYAQPVLHNPLARDREYTHTVCYAGSYYGDRYKKRSDELNRLLTAALPSGLTIYDRQHANPDSPYRFPAGLARYVEGGLTYPEMIEAYKAHPVHVNVNSVENSGTMFSRRVFEIAASGNAVVSGPGRGVEQLFDGAIPVVADPRGARVLVDYWMTNEAARIADAWVATRAVLRSHTAAHRLAYVLRAAGLSLQAPRLEKYALVVPELTPAILRRITDQSERPSVVLVERGIGTVREAGVGHAGFRIEAFTPDKVEHLPPAGISLLGHLPEGVIDRTYYEDLLHSRKYSRWSAAGYSREAIEVPGRGLAYLDDGGDTSLSPDLIDLNALPAAPRVVLQREIQSHSVHRQWATSAAVLEPLSILVAGHDLKFATGIVEELEGSGHRVLLDQWKGHSQHDEEESLRKLNEADVVFCEWTLGNAVWFSRNKLPGQRLVCRVHLQEIHTPYLNQLDLEAVDQFIFVGQHIADIAQRDFGVPREKSLVIPNYVDVDGLYRRKSADARWNLGFVGMVPQRKRIDLALDVLRDLRSNDDRFLLFIKGKQPEEYPWMAQREDELAYFNAQYRRIEEDPLLAGAVIFDPQGSDMPSWYSKIGTVLSVSDFESFHLTLADGAASGAWPASLAWAGADRIYPGEWLHADTSSLTARVLEVTSSPELWADAGEQARRYARERFDSKHVLAQLTGVITGRRNLPSDLP</sequence>
<keyword evidence="3 8" id="KW-0808">Transferase</keyword>
<dbReference type="PANTHER" id="PTHR45947:SF3">
    <property type="entry name" value="SULFOQUINOVOSYL TRANSFERASE SQD2"/>
    <property type="match status" value="1"/>
</dbReference>
<evidence type="ECO:0000256" key="3">
    <source>
        <dbReference type="ARBA" id="ARBA00022679"/>
    </source>
</evidence>
<evidence type="ECO:0000313" key="8">
    <source>
        <dbReference type="EMBL" id="TDK27728.1"/>
    </source>
</evidence>
<accession>A0A4R5U2C6</accession>
<dbReference type="InterPro" id="IPR028098">
    <property type="entry name" value="Glyco_trans_4-like_N"/>
</dbReference>
<dbReference type="Pfam" id="PF00534">
    <property type="entry name" value="Glycos_transf_1"/>
    <property type="match status" value="1"/>
</dbReference>
<evidence type="ECO:0000313" key="9">
    <source>
        <dbReference type="Proteomes" id="UP000295411"/>
    </source>
</evidence>
<dbReference type="PANTHER" id="PTHR45947">
    <property type="entry name" value="SULFOQUINOVOSYL TRANSFERASE SQD2"/>
    <property type="match status" value="1"/>
</dbReference>
<evidence type="ECO:0000259" key="7">
    <source>
        <dbReference type="Pfam" id="PF13579"/>
    </source>
</evidence>
<dbReference type="Gene3D" id="3.40.50.2000">
    <property type="entry name" value="Glycogen Phosphorylase B"/>
    <property type="match status" value="3"/>
</dbReference>
<evidence type="ECO:0000256" key="2">
    <source>
        <dbReference type="ARBA" id="ARBA00022676"/>
    </source>
</evidence>
<dbReference type="InterPro" id="IPR001296">
    <property type="entry name" value="Glyco_trans_1"/>
</dbReference>
<protein>
    <recommendedName>
        <fullName evidence="1">D-inositol 3-phosphate glycosyltransferase</fullName>
    </recommendedName>
</protein>
<keyword evidence="9" id="KW-1185">Reference proteome</keyword>
<dbReference type="GO" id="GO:1901137">
    <property type="term" value="P:carbohydrate derivative biosynthetic process"/>
    <property type="evidence" value="ECO:0007669"/>
    <property type="project" value="UniProtKB-ARBA"/>
</dbReference>
<gene>
    <name evidence="8" type="ORF">E2F48_00920</name>
</gene>
<dbReference type="EMBL" id="SMTK01000001">
    <property type="protein sequence ID" value="TDK27728.1"/>
    <property type="molecule type" value="Genomic_DNA"/>
</dbReference>
<dbReference type="Pfam" id="PF13579">
    <property type="entry name" value="Glyco_trans_4_4"/>
    <property type="match status" value="1"/>
</dbReference>